<dbReference type="InterPro" id="IPR016098">
    <property type="entry name" value="CAP/MinC_C"/>
</dbReference>
<dbReference type="InterPro" id="IPR006599">
    <property type="entry name" value="CARP_motif"/>
</dbReference>
<dbReference type="AlphaFoldDB" id="A0A4P1RLG0"/>
<reference evidence="9 10" key="1">
    <citation type="journal article" date="2017" name="Plant Biotechnol. J.">
        <title>A comprehensive draft genome sequence for lupin (Lupinus angustifolius), an emerging health food: insights into plant-microbe interactions and legume evolution.</title>
        <authorList>
            <person name="Hane J.K."/>
            <person name="Ming Y."/>
            <person name="Kamphuis L.G."/>
            <person name="Nelson M.N."/>
            <person name="Garg G."/>
            <person name="Atkins C.A."/>
            <person name="Bayer P.E."/>
            <person name="Bravo A."/>
            <person name="Bringans S."/>
            <person name="Cannon S."/>
            <person name="Edwards D."/>
            <person name="Foley R."/>
            <person name="Gao L.L."/>
            <person name="Harrison M.J."/>
            <person name="Huang W."/>
            <person name="Hurgobin B."/>
            <person name="Li S."/>
            <person name="Liu C.W."/>
            <person name="McGrath A."/>
            <person name="Morahan G."/>
            <person name="Murray J."/>
            <person name="Weller J."/>
            <person name="Jian J."/>
            <person name="Singh K.B."/>
        </authorList>
    </citation>
    <scope>NUCLEOTIDE SEQUENCE [LARGE SCALE GENOMIC DNA]</scope>
    <source>
        <strain evidence="10">cv. Tanjil</strain>
        <tissue evidence="9">Whole plant</tissue>
    </source>
</reference>
<evidence type="ECO:0000256" key="5">
    <source>
        <dbReference type="ARBA" id="ARBA00022490"/>
    </source>
</evidence>
<dbReference type="GO" id="GO:0000922">
    <property type="term" value="C:spindle pole"/>
    <property type="evidence" value="ECO:0007669"/>
    <property type="project" value="UniProtKB-SubCell"/>
</dbReference>
<name>A0A4P1RLG0_LUPAN</name>
<dbReference type="InterPro" id="IPR017901">
    <property type="entry name" value="C-CAP_CF_C-like"/>
</dbReference>
<keyword evidence="5" id="KW-0963">Cytoplasm</keyword>
<feature type="compositionally biased region" description="Low complexity" evidence="7">
    <location>
        <begin position="1"/>
        <end position="17"/>
    </location>
</feature>
<keyword evidence="6" id="KW-0206">Cytoskeleton</keyword>
<dbReference type="InterPro" id="IPR012945">
    <property type="entry name" value="Tubulin-bd_cofactor_C_dom"/>
</dbReference>
<dbReference type="Gene3D" id="2.160.20.70">
    <property type="match status" value="1"/>
</dbReference>
<evidence type="ECO:0000256" key="2">
    <source>
        <dbReference type="ARBA" id="ARBA00004647"/>
    </source>
</evidence>
<proteinExistence type="inferred from homology"/>
<dbReference type="InterPro" id="IPR039589">
    <property type="entry name" value="TBCC1"/>
</dbReference>
<comment type="similarity">
    <text evidence="3">Belongs to the TBCC family.</text>
</comment>
<evidence type="ECO:0000256" key="4">
    <source>
        <dbReference type="ARBA" id="ARBA00017559"/>
    </source>
</evidence>
<dbReference type="KEGG" id="lang:109345969"/>
<dbReference type="PANTHER" id="PTHR16052">
    <property type="entry name" value="TBCC DOMAIN-CONTAINING PROTEIN 1"/>
    <property type="match status" value="1"/>
</dbReference>
<evidence type="ECO:0000259" key="8">
    <source>
        <dbReference type="PROSITE" id="PS51329"/>
    </source>
</evidence>
<evidence type="ECO:0000256" key="3">
    <source>
        <dbReference type="ARBA" id="ARBA00008848"/>
    </source>
</evidence>
<evidence type="ECO:0000256" key="6">
    <source>
        <dbReference type="ARBA" id="ARBA00023212"/>
    </source>
</evidence>
<dbReference type="STRING" id="3871.A0A4P1RLG0"/>
<feature type="region of interest" description="Disordered" evidence="7">
    <location>
        <begin position="1"/>
        <end position="26"/>
    </location>
</feature>
<accession>A0A4P1RLG0</accession>
<dbReference type="Pfam" id="PF07986">
    <property type="entry name" value="TBCC"/>
    <property type="match status" value="1"/>
</dbReference>
<dbReference type="Proteomes" id="UP000188354">
    <property type="component" value="Chromosome LG04"/>
</dbReference>
<dbReference type="EMBL" id="CM007364">
    <property type="protein sequence ID" value="OIW13338.1"/>
    <property type="molecule type" value="Genomic_DNA"/>
</dbReference>
<evidence type="ECO:0000313" key="9">
    <source>
        <dbReference type="EMBL" id="OIW13338.1"/>
    </source>
</evidence>
<dbReference type="SMART" id="SM00673">
    <property type="entry name" value="CARP"/>
    <property type="match status" value="2"/>
</dbReference>
<gene>
    <name evidence="9" type="ORF">TanjilG_02858</name>
</gene>
<evidence type="ECO:0000256" key="7">
    <source>
        <dbReference type="SAM" id="MobiDB-lite"/>
    </source>
</evidence>
<keyword evidence="10" id="KW-1185">Reference proteome</keyword>
<comment type="subcellular location">
    <subcellularLocation>
        <location evidence="1">Cytoplasm</location>
        <location evidence="1">Cytoskeleton</location>
        <location evidence="1">Microtubule organizing center</location>
        <location evidence="1">Centrosome</location>
    </subcellularLocation>
    <subcellularLocation>
        <location evidence="2">Cytoplasm</location>
        <location evidence="2">Cytoskeleton</location>
        <location evidence="2">Spindle pole</location>
    </subcellularLocation>
</comment>
<evidence type="ECO:0000256" key="1">
    <source>
        <dbReference type="ARBA" id="ARBA00004300"/>
    </source>
</evidence>
<evidence type="ECO:0000313" key="10">
    <source>
        <dbReference type="Proteomes" id="UP000188354"/>
    </source>
</evidence>
<dbReference type="OrthoDB" id="427777at2759"/>
<feature type="domain" description="C-CAP/cofactor C-like" evidence="8">
    <location>
        <begin position="305"/>
        <end position="441"/>
    </location>
</feature>
<dbReference type="PROSITE" id="PS51329">
    <property type="entry name" value="C_CAP_COFACTOR_C"/>
    <property type="match status" value="1"/>
</dbReference>
<organism evidence="9 10">
    <name type="scientific">Lupinus angustifolius</name>
    <name type="common">Narrow-leaved blue lupine</name>
    <dbReference type="NCBI Taxonomy" id="3871"/>
    <lineage>
        <taxon>Eukaryota</taxon>
        <taxon>Viridiplantae</taxon>
        <taxon>Streptophyta</taxon>
        <taxon>Embryophyta</taxon>
        <taxon>Tracheophyta</taxon>
        <taxon>Spermatophyta</taxon>
        <taxon>Magnoliopsida</taxon>
        <taxon>eudicotyledons</taxon>
        <taxon>Gunneridae</taxon>
        <taxon>Pentapetalae</taxon>
        <taxon>rosids</taxon>
        <taxon>fabids</taxon>
        <taxon>Fabales</taxon>
        <taxon>Fabaceae</taxon>
        <taxon>Papilionoideae</taxon>
        <taxon>50 kb inversion clade</taxon>
        <taxon>genistoids sensu lato</taxon>
        <taxon>core genistoids</taxon>
        <taxon>Genisteae</taxon>
        <taxon>Lupinus</taxon>
    </lineage>
</organism>
<dbReference type="Gramene" id="OIW13338">
    <property type="protein sequence ID" value="OIW13338"/>
    <property type="gene ID" value="TanjilG_02858"/>
</dbReference>
<dbReference type="PANTHER" id="PTHR16052:SF0">
    <property type="entry name" value="TBCC DOMAIN-CONTAINING PROTEIN 1"/>
    <property type="match status" value="1"/>
</dbReference>
<sequence length="571" mass="62999">MAESTEPATSSPSKTSPTQPPPWDLTTVVHPRREPFEHGLLPIPKLIFSDPTQTLIHLKKKLLEQSSNNRVDSDAIAESLQISIEHARLVIDTIASVLPSETEPLVNSVPGENDAVGVDVFDLVLFLYVQTYKKLLPRTHKDSAAVSDVWPSTSAFDGYLSALSPLQLVRSNSRRFMPSQVDEEAHQLSYLQKHLANILSLLAEPVEVEGEESLVLTMDRFEHLGFLLHFGNKGSGGNSLSQMSPFFENLDPEMPAVPVPAAHVHDWLLQSIASALEHISDHTSSKENGPASPSDRDVAMNDACTVKVSTRTRSTSFIEGVSKSSCVKHAPDIKGSSIKVLNCQESAIYILAPLRYATVYGCSDATIVLGAVGKAVRVEHCERVHVIVAAKRICIANCRECVFFLGVNQRPLVIGDNHKLQVAPYNTFYSQLEEHMNEVGILPTVNRWGEPLALGMVDHHDSLSHPAGVSDVQAESAAQMDPDQFTNFVIPNWLGGESTGSTENNPFTLPDAYMTSQLRNQKNLEEIRQLLREAPLEESRKKELSSGLHVYFKDWLYASGNIRQLYCLQGE</sequence>
<protein>
    <recommendedName>
        <fullName evidence="4">TBCC domain-containing protein 1</fullName>
    </recommendedName>
</protein>